<protein>
    <submittedName>
        <fullName evidence="1">Uncharacterized protein</fullName>
    </submittedName>
</protein>
<comment type="caution">
    <text evidence="1">The sequence shown here is derived from an EMBL/GenBank/DDBJ whole genome shotgun (WGS) entry which is preliminary data.</text>
</comment>
<dbReference type="Proteomes" id="UP000324222">
    <property type="component" value="Unassembled WGS sequence"/>
</dbReference>
<gene>
    <name evidence="1" type="ORF">E2C01_034088</name>
</gene>
<organism evidence="1 2">
    <name type="scientific">Portunus trituberculatus</name>
    <name type="common">Swimming crab</name>
    <name type="synonym">Neptunus trituberculatus</name>
    <dbReference type="NCBI Taxonomy" id="210409"/>
    <lineage>
        <taxon>Eukaryota</taxon>
        <taxon>Metazoa</taxon>
        <taxon>Ecdysozoa</taxon>
        <taxon>Arthropoda</taxon>
        <taxon>Crustacea</taxon>
        <taxon>Multicrustacea</taxon>
        <taxon>Malacostraca</taxon>
        <taxon>Eumalacostraca</taxon>
        <taxon>Eucarida</taxon>
        <taxon>Decapoda</taxon>
        <taxon>Pleocyemata</taxon>
        <taxon>Brachyura</taxon>
        <taxon>Eubrachyura</taxon>
        <taxon>Portunoidea</taxon>
        <taxon>Portunidae</taxon>
        <taxon>Portuninae</taxon>
        <taxon>Portunus</taxon>
    </lineage>
</organism>
<evidence type="ECO:0000313" key="2">
    <source>
        <dbReference type="Proteomes" id="UP000324222"/>
    </source>
</evidence>
<keyword evidence="2" id="KW-1185">Reference proteome</keyword>
<name>A0A5B7F5X7_PORTR</name>
<proteinExistence type="predicted"/>
<evidence type="ECO:0000313" key="1">
    <source>
        <dbReference type="EMBL" id="MPC40528.1"/>
    </source>
</evidence>
<dbReference type="EMBL" id="VSRR010004722">
    <property type="protein sequence ID" value="MPC40528.1"/>
    <property type="molecule type" value="Genomic_DNA"/>
</dbReference>
<sequence length="125" mass="13931">MKAMVQQDTGKKSVLCLWPQHGEVVLCQVTTACFDDNEVFVRGVCEGEVQWWGENDDDDEGSGPRLKLPLLSIRQVFKGGESQGRSLCDTSLHRPHNTAHVIQCRHQSSSFTDGLESASERITSR</sequence>
<accession>A0A5B7F5X7</accession>
<reference evidence="1 2" key="1">
    <citation type="submission" date="2019-05" db="EMBL/GenBank/DDBJ databases">
        <title>Another draft genome of Portunus trituberculatus and its Hox gene families provides insights of decapod evolution.</title>
        <authorList>
            <person name="Jeong J.-H."/>
            <person name="Song I."/>
            <person name="Kim S."/>
            <person name="Choi T."/>
            <person name="Kim D."/>
            <person name="Ryu S."/>
            <person name="Kim W."/>
        </authorList>
    </citation>
    <scope>NUCLEOTIDE SEQUENCE [LARGE SCALE GENOMIC DNA]</scope>
    <source>
        <tissue evidence="1">Muscle</tissue>
    </source>
</reference>
<dbReference type="AlphaFoldDB" id="A0A5B7F5X7"/>